<dbReference type="InterPro" id="IPR051783">
    <property type="entry name" value="NAD(P)-dependent_oxidoreduct"/>
</dbReference>
<feature type="domain" description="NAD-dependent epimerase/dehydratase" evidence="1">
    <location>
        <begin position="3"/>
        <end position="207"/>
    </location>
</feature>
<reference evidence="2 3" key="1">
    <citation type="submission" date="2023-07" db="EMBL/GenBank/DDBJ databases">
        <title>Sorghum-associated microbial communities from plants grown in Nebraska, USA.</title>
        <authorList>
            <person name="Schachtman D."/>
        </authorList>
    </citation>
    <scope>NUCLEOTIDE SEQUENCE [LARGE SCALE GENOMIC DNA]</scope>
    <source>
        <strain evidence="2 3">CC523</strain>
    </source>
</reference>
<dbReference type="EMBL" id="JAUSSW010000005">
    <property type="protein sequence ID" value="MDQ0102465.1"/>
    <property type="molecule type" value="Genomic_DNA"/>
</dbReference>
<sequence>MYVVTGAGPVGYTVAEQLAEQGHQVRILTRSGSGPEHPLVERMRVDASDPGQVSHAFQGVHAVFHCIHGSAYRAAAWAAELPQAEQTVIDAAAAVGAVVVFPESLYSYSEPDRIMTEAGPRAADGGKRGIRTALLKARQAHAANTVSVVAGDFFGPRVKMAHAGERMVKPILAGKAVQVIGSTRQPHSFTYVPDLAAAMIAAAHKPELWNRVLHAPTGAAVTQREIAEAHAAAAGVAAPKVSAVPGWVLRVAGLFSTDMRELAELLYQFERPFVMDSSESQRLLGLEPTPLPEATAATVAWWRGAVQQPK</sequence>
<dbReference type="Gene3D" id="3.40.50.720">
    <property type="entry name" value="NAD(P)-binding Rossmann-like Domain"/>
    <property type="match status" value="1"/>
</dbReference>
<organism evidence="2 3">
    <name type="scientific">Paenarthrobacter nicotinovorans</name>
    <name type="common">Arthrobacter nicotinovorans</name>
    <dbReference type="NCBI Taxonomy" id="29320"/>
    <lineage>
        <taxon>Bacteria</taxon>
        <taxon>Bacillati</taxon>
        <taxon>Actinomycetota</taxon>
        <taxon>Actinomycetes</taxon>
        <taxon>Micrococcales</taxon>
        <taxon>Micrococcaceae</taxon>
        <taxon>Paenarthrobacter</taxon>
    </lineage>
</organism>
<dbReference type="RefSeq" id="WP_306878143.1">
    <property type="nucleotide sequence ID" value="NZ_JAUSSW010000005.1"/>
</dbReference>
<dbReference type="InterPro" id="IPR036291">
    <property type="entry name" value="NAD(P)-bd_dom_sf"/>
</dbReference>
<evidence type="ECO:0000313" key="3">
    <source>
        <dbReference type="Proteomes" id="UP001244563"/>
    </source>
</evidence>
<dbReference type="PANTHER" id="PTHR48079:SF6">
    <property type="entry name" value="NAD(P)-BINDING DOMAIN-CONTAINING PROTEIN-RELATED"/>
    <property type="match status" value="1"/>
</dbReference>
<name>A0ABT9TM41_PAENI</name>
<dbReference type="Pfam" id="PF01370">
    <property type="entry name" value="Epimerase"/>
    <property type="match status" value="1"/>
</dbReference>
<evidence type="ECO:0000313" key="2">
    <source>
        <dbReference type="EMBL" id="MDQ0102465.1"/>
    </source>
</evidence>
<dbReference type="InterPro" id="IPR001509">
    <property type="entry name" value="Epimerase_deHydtase"/>
</dbReference>
<protein>
    <submittedName>
        <fullName evidence="2">Nucleoside-diphosphate-sugar epimerase</fullName>
    </submittedName>
</protein>
<gene>
    <name evidence="2" type="ORF">J2T10_002118</name>
</gene>
<dbReference type="SUPFAM" id="SSF51735">
    <property type="entry name" value="NAD(P)-binding Rossmann-fold domains"/>
    <property type="match status" value="1"/>
</dbReference>
<dbReference type="Proteomes" id="UP001244563">
    <property type="component" value="Unassembled WGS sequence"/>
</dbReference>
<dbReference type="PANTHER" id="PTHR48079">
    <property type="entry name" value="PROTEIN YEEZ"/>
    <property type="match status" value="1"/>
</dbReference>
<proteinExistence type="predicted"/>
<accession>A0ABT9TM41</accession>
<evidence type="ECO:0000259" key="1">
    <source>
        <dbReference type="Pfam" id="PF01370"/>
    </source>
</evidence>
<keyword evidence="3" id="KW-1185">Reference proteome</keyword>
<comment type="caution">
    <text evidence="2">The sequence shown here is derived from an EMBL/GenBank/DDBJ whole genome shotgun (WGS) entry which is preliminary data.</text>
</comment>